<reference evidence="2 3" key="1">
    <citation type="submission" date="2021-04" db="EMBL/GenBank/DDBJ databases">
        <authorList>
            <person name="Bliznina A."/>
        </authorList>
    </citation>
    <scope>NUCLEOTIDE SEQUENCE [LARGE SCALE GENOMIC DNA]</scope>
</reference>
<dbReference type="Proteomes" id="UP001158576">
    <property type="component" value="Chromosome 2"/>
</dbReference>
<feature type="compositionally biased region" description="Basic and acidic residues" evidence="1">
    <location>
        <begin position="330"/>
        <end position="340"/>
    </location>
</feature>
<feature type="compositionally biased region" description="Basic and acidic residues" evidence="1">
    <location>
        <begin position="54"/>
        <end position="67"/>
    </location>
</feature>
<evidence type="ECO:0000313" key="3">
    <source>
        <dbReference type="Proteomes" id="UP001158576"/>
    </source>
</evidence>
<feature type="compositionally biased region" description="Basic and acidic residues" evidence="1">
    <location>
        <begin position="99"/>
        <end position="119"/>
    </location>
</feature>
<feature type="compositionally biased region" description="Polar residues" evidence="1">
    <location>
        <begin position="42"/>
        <end position="53"/>
    </location>
</feature>
<protein>
    <submittedName>
        <fullName evidence="2">Oidioi.mRNA.OKI2018_I69.chr2.g6861.t1.cds</fullName>
    </submittedName>
</protein>
<feature type="compositionally biased region" description="Polar residues" evidence="1">
    <location>
        <begin position="389"/>
        <end position="398"/>
    </location>
</feature>
<feature type="compositionally biased region" description="Basic and acidic residues" evidence="1">
    <location>
        <begin position="412"/>
        <end position="427"/>
    </location>
</feature>
<accession>A0ABN7T5C1</accession>
<feature type="region of interest" description="Disordered" evidence="1">
    <location>
        <begin position="35"/>
        <end position="275"/>
    </location>
</feature>
<evidence type="ECO:0000313" key="2">
    <source>
        <dbReference type="EMBL" id="CAG5112672.1"/>
    </source>
</evidence>
<feature type="compositionally biased region" description="Basic residues" evidence="1">
    <location>
        <begin position="87"/>
        <end position="97"/>
    </location>
</feature>
<feature type="region of interest" description="Disordered" evidence="1">
    <location>
        <begin position="312"/>
        <end position="444"/>
    </location>
</feature>
<feature type="compositionally biased region" description="Low complexity" evidence="1">
    <location>
        <begin position="214"/>
        <end position="229"/>
    </location>
</feature>
<proteinExistence type="predicted"/>
<name>A0ABN7T5C1_OIKDI</name>
<keyword evidence="3" id="KW-1185">Reference proteome</keyword>
<feature type="compositionally biased region" description="Basic residues" evidence="1">
    <location>
        <begin position="259"/>
        <end position="268"/>
    </location>
</feature>
<evidence type="ECO:0000256" key="1">
    <source>
        <dbReference type="SAM" id="MobiDB-lite"/>
    </source>
</evidence>
<sequence length="496" mass="55350">MEEILIEDGNGENYDILAGDKTCEFDDENKALQKVELPEIQEVTNLNNTQSSQEPEKQDSGIEDKDSIPNSPTAPVAPVSKLELHAKSWKPKVKTARQIRAERFHAEQKRKALAEDKKLGTQKNVAAGAFEPQQKNDPKKESQVQSRKPRFPGQFRKPTTRSFPPKPAGPSANRTWDPQRRRSAPPSQIPVQRQNNGRKSPPKPPAQNRPTVQKGQGSKGPSPKKTGPGKNKKKSLSPQKKVPLQMSNGQRQAIVKSIAPKKAKKSKSPSKDLIDGMEKAKLVIDNLHITVNYKKGQRTMNVDSPVSIRKKQASQELLQMIKTKSPPKPRSTEKEKEHASKQILGMINPFGSSSNNQLKKDPKSPKPRAQKTVGPPFQKQFSKKPHLKPQNSPNTSPGKLQKFQKTQKRKHKIEDTRVVISDPEIRSDASSSPEKINEENLSKTLPVQEEVKPVQILVQEEDEEVSLEEDEATTVATVIEKTLTDGIENVTLKAEE</sequence>
<feature type="compositionally biased region" description="Polar residues" evidence="1">
    <location>
        <begin position="185"/>
        <end position="198"/>
    </location>
</feature>
<organism evidence="2 3">
    <name type="scientific">Oikopleura dioica</name>
    <name type="common">Tunicate</name>
    <dbReference type="NCBI Taxonomy" id="34765"/>
    <lineage>
        <taxon>Eukaryota</taxon>
        <taxon>Metazoa</taxon>
        <taxon>Chordata</taxon>
        <taxon>Tunicata</taxon>
        <taxon>Appendicularia</taxon>
        <taxon>Copelata</taxon>
        <taxon>Oikopleuridae</taxon>
        <taxon>Oikopleura</taxon>
    </lineage>
</organism>
<dbReference type="EMBL" id="OU015567">
    <property type="protein sequence ID" value="CAG5112672.1"/>
    <property type="molecule type" value="Genomic_DNA"/>
</dbReference>
<gene>
    <name evidence="2" type="ORF">OKIOD_LOCUS15626</name>
</gene>